<feature type="domain" description="OmpR/PhoB-type" evidence="5">
    <location>
        <begin position="127"/>
        <end position="226"/>
    </location>
</feature>
<dbReference type="Pfam" id="PF00072">
    <property type="entry name" value="Response_reg"/>
    <property type="match status" value="1"/>
</dbReference>
<organism evidence="6 7">
    <name type="scientific">Psychrosphaera aquimarina</name>
    <dbReference type="NCBI Taxonomy" id="2044854"/>
    <lineage>
        <taxon>Bacteria</taxon>
        <taxon>Pseudomonadati</taxon>
        <taxon>Pseudomonadota</taxon>
        <taxon>Gammaproteobacteria</taxon>
        <taxon>Alteromonadales</taxon>
        <taxon>Pseudoalteromonadaceae</taxon>
        <taxon>Psychrosphaera</taxon>
    </lineage>
</organism>
<dbReference type="InterPro" id="IPR036388">
    <property type="entry name" value="WH-like_DNA-bd_sf"/>
</dbReference>
<evidence type="ECO:0000256" key="1">
    <source>
        <dbReference type="ARBA" id="ARBA00023125"/>
    </source>
</evidence>
<reference evidence="6 7" key="1">
    <citation type="submission" date="2023-10" db="EMBL/GenBank/DDBJ databases">
        <title>Psychrosphaera aquimaarina strain SW33 isolated from seawater.</title>
        <authorList>
            <person name="Bayburt H."/>
            <person name="Kim J.M."/>
            <person name="Choi B.J."/>
            <person name="Jeon C.O."/>
        </authorList>
    </citation>
    <scope>NUCLEOTIDE SEQUENCE [LARGE SCALE GENOMIC DNA]</scope>
    <source>
        <strain evidence="6 7">KCTC 52743</strain>
    </source>
</reference>
<keyword evidence="1 3" id="KW-0238">DNA-binding</keyword>
<keyword evidence="2" id="KW-0597">Phosphoprotein</keyword>
<dbReference type="SMART" id="SM00448">
    <property type="entry name" value="REC"/>
    <property type="match status" value="1"/>
</dbReference>
<dbReference type="SMART" id="SM00862">
    <property type="entry name" value="Trans_reg_C"/>
    <property type="match status" value="1"/>
</dbReference>
<dbReference type="SUPFAM" id="SSF52172">
    <property type="entry name" value="CheY-like"/>
    <property type="match status" value="1"/>
</dbReference>
<keyword evidence="7" id="KW-1185">Reference proteome</keyword>
<dbReference type="EMBL" id="JAWCUA010000010">
    <property type="protein sequence ID" value="MDU0114487.1"/>
    <property type="molecule type" value="Genomic_DNA"/>
</dbReference>
<proteinExistence type="predicted"/>
<dbReference type="InterPro" id="IPR011006">
    <property type="entry name" value="CheY-like_superfamily"/>
</dbReference>
<evidence type="ECO:0000256" key="3">
    <source>
        <dbReference type="PROSITE-ProRule" id="PRU01091"/>
    </source>
</evidence>
<gene>
    <name evidence="6" type="ORF">RT723_16110</name>
</gene>
<evidence type="ECO:0000313" key="7">
    <source>
        <dbReference type="Proteomes" id="UP001257914"/>
    </source>
</evidence>
<dbReference type="PROSITE" id="PS50110">
    <property type="entry name" value="RESPONSE_REGULATORY"/>
    <property type="match status" value="1"/>
</dbReference>
<dbReference type="PANTHER" id="PTHR48111:SF47">
    <property type="entry name" value="TRANSCRIPTIONAL REGULATORY PROTEIN RSTA"/>
    <property type="match status" value="1"/>
</dbReference>
<evidence type="ECO:0000256" key="2">
    <source>
        <dbReference type="PROSITE-ProRule" id="PRU00169"/>
    </source>
</evidence>
<dbReference type="InterPro" id="IPR001789">
    <property type="entry name" value="Sig_transdc_resp-reg_receiver"/>
</dbReference>
<dbReference type="PANTHER" id="PTHR48111">
    <property type="entry name" value="REGULATOR OF RPOS"/>
    <property type="match status" value="1"/>
</dbReference>
<dbReference type="RefSeq" id="WP_315948127.1">
    <property type="nucleotide sequence ID" value="NZ_JAWCUA010000010.1"/>
</dbReference>
<sequence length="232" mass="26639">MKHILLIEDDLRLANLVQNFLHQNSFKVSLLNSGQHAVTEIARLQPDLLLLDINLPDKDGFTICREIKQQFNNPILFLTARDSSIDHVMGLEIGADDYIIKPVDPHVLLARINLILRKVNNKDQLTQNELTFGQLTINKQARTVSLANKTIDLTTHEFELLWLLARFAGEPQSRESIHKSMIGREYDGLDRTVDVRVSRLRKKLNDDSNKPFKLVTVWGKGYMFCPNAWDNL</sequence>
<dbReference type="Proteomes" id="UP001257914">
    <property type="component" value="Unassembled WGS sequence"/>
</dbReference>
<dbReference type="Pfam" id="PF00486">
    <property type="entry name" value="Trans_reg_C"/>
    <property type="match status" value="1"/>
</dbReference>
<dbReference type="CDD" id="cd00383">
    <property type="entry name" value="trans_reg_C"/>
    <property type="match status" value="1"/>
</dbReference>
<dbReference type="InterPro" id="IPR039420">
    <property type="entry name" value="WalR-like"/>
</dbReference>
<dbReference type="Gene3D" id="3.40.50.2300">
    <property type="match status" value="1"/>
</dbReference>
<dbReference type="PROSITE" id="PS51755">
    <property type="entry name" value="OMPR_PHOB"/>
    <property type="match status" value="1"/>
</dbReference>
<feature type="domain" description="Response regulatory" evidence="4">
    <location>
        <begin position="3"/>
        <end position="116"/>
    </location>
</feature>
<feature type="DNA-binding region" description="OmpR/PhoB-type" evidence="3">
    <location>
        <begin position="127"/>
        <end position="226"/>
    </location>
</feature>
<dbReference type="InterPro" id="IPR001867">
    <property type="entry name" value="OmpR/PhoB-type_DNA-bd"/>
</dbReference>
<name>A0ABU3R494_9GAMM</name>
<evidence type="ECO:0000313" key="6">
    <source>
        <dbReference type="EMBL" id="MDU0114487.1"/>
    </source>
</evidence>
<protein>
    <submittedName>
        <fullName evidence="6">Response regulator</fullName>
    </submittedName>
</protein>
<dbReference type="Gene3D" id="1.10.10.10">
    <property type="entry name" value="Winged helix-like DNA-binding domain superfamily/Winged helix DNA-binding domain"/>
    <property type="match status" value="1"/>
</dbReference>
<feature type="modified residue" description="4-aspartylphosphate" evidence="2">
    <location>
        <position position="52"/>
    </location>
</feature>
<accession>A0ABU3R494</accession>
<evidence type="ECO:0000259" key="5">
    <source>
        <dbReference type="PROSITE" id="PS51755"/>
    </source>
</evidence>
<dbReference type="Gene3D" id="6.10.250.690">
    <property type="match status" value="1"/>
</dbReference>
<evidence type="ECO:0000259" key="4">
    <source>
        <dbReference type="PROSITE" id="PS50110"/>
    </source>
</evidence>
<comment type="caution">
    <text evidence="6">The sequence shown here is derived from an EMBL/GenBank/DDBJ whole genome shotgun (WGS) entry which is preliminary data.</text>
</comment>